<feature type="domain" description="Heterokaryon incompatibility" evidence="2">
    <location>
        <begin position="31"/>
        <end position="115"/>
    </location>
</feature>
<dbReference type="OrthoDB" id="2157530at2759"/>
<keyword evidence="1" id="KW-0472">Membrane</keyword>
<sequence>MQVLHLEPSDDKGVVIKAKLEVIPLATPIAFEALSYVWGRRRQRRAMQLGSSARMFSATENLIVALRHLRYPDRTRTLWVDALCINQKDEREKSLQVGMMGSIYSHAERVLIWLG</sequence>
<dbReference type="PANTHER" id="PTHR24148:SF64">
    <property type="entry name" value="HETEROKARYON INCOMPATIBILITY DOMAIN-CONTAINING PROTEIN"/>
    <property type="match status" value="1"/>
</dbReference>
<dbReference type="EMBL" id="KZ613960">
    <property type="protein sequence ID" value="PMD32080.1"/>
    <property type="molecule type" value="Genomic_DNA"/>
</dbReference>
<dbReference type="InterPro" id="IPR052895">
    <property type="entry name" value="HetReg/Transcr_Mod"/>
</dbReference>
<dbReference type="Pfam" id="PF06985">
    <property type="entry name" value="HET"/>
    <property type="match status" value="1"/>
</dbReference>
<gene>
    <name evidence="3" type="ORF">L207DRAFT_381851</name>
</gene>
<reference evidence="3 4" key="1">
    <citation type="submission" date="2016-04" db="EMBL/GenBank/DDBJ databases">
        <title>A degradative enzymes factory behind the ericoid mycorrhizal symbiosis.</title>
        <authorList>
            <consortium name="DOE Joint Genome Institute"/>
            <person name="Martino E."/>
            <person name="Morin E."/>
            <person name="Grelet G."/>
            <person name="Kuo A."/>
            <person name="Kohler A."/>
            <person name="Daghino S."/>
            <person name="Barry K."/>
            <person name="Choi C."/>
            <person name="Cichocki N."/>
            <person name="Clum A."/>
            <person name="Copeland A."/>
            <person name="Hainaut M."/>
            <person name="Haridas S."/>
            <person name="Labutti K."/>
            <person name="Lindquist E."/>
            <person name="Lipzen A."/>
            <person name="Khouja H.-R."/>
            <person name="Murat C."/>
            <person name="Ohm R."/>
            <person name="Olson A."/>
            <person name="Spatafora J."/>
            <person name="Veneault-Fourrey C."/>
            <person name="Henrissat B."/>
            <person name="Grigoriev I."/>
            <person name="Martin F."/>
            <person name="Perotto S."/>
        </authorList>
    </citation>
    <scope>NUCLEOTIDE SEQUENCE [LARGE SCALE GENOMIC DNA]</scope>
    <source>
        <strain evidence="3 4">F</strain>
    </source>
</reference>
<dbReference type="PANTHER" id="PTHR24148">
    <property type="entry name" value="ANKYRIN REPEAT DOMAIN-CONTAINING PROTEIN 39 HOMOLOG-RELATED"/>
    <property type="match status" value="1"/>
</dbReference>
<feature type="non-terminal residue" evidence="3">
    <location>
        <position position="115"/>
    </location>
</feature>
<dbReference type="AlphaFoldDB" id="A0A2J6R0N4"/>
<keyword evidence="1" id="KW-0812">Transmembrane</keyword>
<organism evidence="3 4">
    <name type="scientific">Hyaloscypha variabilis (strain UAMH 11265 / GT02V1 / F)</name>
    <name type="common">Meliniomyces variabilis</name>
    <dbReference type="NCBI Taxonomy" id="1149755"/>
    <lineage>
        <taxon>Eukaryota</taxon>
        <taxon>Fungi</taxon>
        <taxon>Dikarya</taxon>
        <taxon>Ascomycota</taxon>
        <taxon>Pezizomycotina</taxon>
        <taxon>Leotiomycetes</taxon>
        <taxon>Helotiales</taxon>
        <taxon>Hyaloscyphaceae</taxon>
        <taxon>Hyaloscypha</taxon>
        <taxon>Hyaloscypha variabilis</taxon>
    </lineage>
</organism>
<protein>
    <submittedName>
        <fullName evidence="3">HET-domain-containing protein</fullName>
    </submittedName>
</protein>
<feature type="transmembrane region" description="Helical" evidence="1">
    <location>
        <begin position="20"/>
        <end position="39"/>
    </location>
</feature>
<evidence type="ECO:0000313" key="3">
    <source>
        <dbReference type="EMBL" id="PMD32080.1"/>
    </source>
</evidence>
<dbReference type="Proteomes" id="UP000235786">
    <property type="component" value="Unassembled WGS sequence"/>
</dbReference>
<evidence type="ECO:0000259" key="2">
    <source>
        <dbReference type="Pfam" id="PF06985"/>
    </source>
</evidence>
<dbReference type="InterPro" id="IPR010730">
    <property type="entry name" value="HET"/>
</dbReference>
<keyword evidence="1" id="KW-1133">Transmembrane helix</keyword>
<name>A0A2J6R0N4_HYAVF</name>
<proteinExistence type="predicted"/>
<keyword evidence="4" id="KW-1185">Reference proteome</keyword>
<accession>A0A2J6R0N4</accession>
<dbReference type="STRING" id="1149755.A0A2J6R0N4"/>
<evidence type="ECO:0000313" key="4">
    <source>
        <dbReference type="Proteomes" id="UP000235786"/>
    </source>
</evidence>
<evidence type="ECO:0000256" key="1">
    <source>
        <dbReference type="SAM" id="Phobius"/>
    </source>
</evidence>